<gene>
    <name evidence="1" type="ORF">RE6C_02512</name>
</gene>
<protein>
    <submittedName>
        <fullName evidence="1">Uncharacterized protein</fullName>
    </submittedName>
</protein>
<comment type="caution">
    <text evidence="1">The sequence shown here is derived from an EMBL/GenBank/DDBJ whole genome shotgun (WGS) entry which is preliminary data.</text>
</comment>
<reference evidence="1" key="2">
    <citation type="journal article" date="2013" name="Mar. Genomics">
        <title>Expression of sulfatases in Rhodopirellula baltica and the diversity of sulfatases in the genus Rhodopirellula.</title>
        <authorList>
            <person name="Wegner C.E."/>
            <person name="Richter-Heitmann T."/>
            <person name="Klindworth A."/>
            <person name="Klockow C."/>
            <person name="Richter M."/>
            <person name="Achstetter T."/>
            <person name="Glockner F.O."/>
            <person name="Harder J."/>
        </authorList>
    </citation>
    <scope>NUCLEOTIDE SEQUENCE [LARGE SCALE GENOMIC DNA]</scope>
    <source>
        <strain evidence="1">6C</strain>
    </source>
</reference>
<sequence>MLVETASKLFAEKTDELKVAASPWLLSTEENGKRSVASRTDDA</sequence>
<evidence type="ECO:0000313" key="2">
    <source>
        <dbReference type="Proteomes" id="UP000011529"/>
    </source>
</evidence>
<dbReference type="Proteomes" id="UP000011529">
    <property type="component" value="Unassembled WGS sequence"/>
</dbReference>
<dbReference type="PATRIC" id="fig|1263867.3.peg.2678"/>
<dbReference type="AlphaFoldDB" id="M2AVE7"/>
<dbReference type="EMBL" id="ANMO01000117">
    <property type="protein sequence ID" value="EMB16697.1"/>
    <property type="molecule type" value="Genomic_DNA"/>
</dbReference>
<accession>M2AVE7</accession>
<proteinExistence type="predicted"/>
<evidence type="ECO:0000313" key="1">
    <source>
        <dbReference type="EMBL" id="EMB16697.1"/>
    </source>
</evidence>
<reference evidence="1" key="1">
    <citation type="submission" date="2012-11" db="EMBL/GenBank/DDBJ databases">
        <title>Permanent draft genomes of Rhodopirellula europaea strain SH398 and 6C.</title>
        <authorList>
            <person name="Richter M."/>
            <person name="Richter-Heitmann T."/>
            <person name="Frank C."/>
            <person name="Harder J."/>
            <person name="Glockner F.O."/>
        </authorList>
    </citation>
    <scope>NUCLEOTIDE SEQUENCE</scope>
    <source>
        <strain evidence="1">6C</strain>
    </source>
</reference>
<keyword evidence="2" id="KW-1185">Reference proteome</keyword>
<name>M2AVE7_9BACT</name>
<organism evidence="1 2">
    <name type="scientific">Rhodopirellula europaea 6C</name>
    <dbReference type="NCBI Taxonomy" id="1263867"/>
    <lineage>
        <taxon>Bacteria</taxon>
        <taxon>Pseudomonadati</taxon>
        <taxon>Planctomycetota</taxon>
        <taxon>Planctomycetia</taxon>
        <taxon>Pirellulales</taxon>
        <taxon>Pirellulaceae</taxon>
        <taxon>Rhodopirellula</taxon>
    </lineage>
</organism>